<sequence>MERRKKFHDALLKLYHPPSPPMPESHNSRASPAAEQVPAKVAHIDIQSGAADRTEELESEGCDSGSEKLTRARRKRIRRRKLKEAFSTRRKIIGPLYLPLGHGDTKEEEPKNKEQIY</sequence>
<organism evidence="2 3">
    <name type="scientific">Platanthera zijinensis</name>
    <dbReference type="NCBI Taxonomy" id="2320716"/>
    <lineage>
        <taxon>Eukaryota</taxon>
        <taxon>Viridiplantae</taxon>
        <taxon>Streptophyta</taxon>
        <taxon>Embryophyta</taxon>
        <taxon>Tracheophyta</taxon>
        <taxon>Spermatophyta</taxon>
        <taxon>Magnoliopsida</taxon>
        <taxon>Liliopsida</taxon>
        <taxon>Asparagales</taxon>
        <taxon>Orchidaceae</taxon>
        <taxon>Orchidoideae</taxon>
        <taxon>Orchideae</taxon>
        <taxon>Orchidinae</taxon>
        <taxon>Platanthera</taxon>
    </lineage>
</organism>
<gene>
    <name evidence="2" type="ORF">KSP39_PZI004947</name>
</gene>
<name>A0AAP0BT71_9ASPA</name>
<evidence type="ECO:0000313" key="2">
    <source>
        <dbReference type="EMBL" id="KAK8948883.1"/>
    </source>
</evidence>
<reference evidence="2 3" key="1">
    <citation type="journal article" date="2022" name="Nat. Plants">
        <title>Genomes of leafy and leafless Platanthera orchids illuminate the evolution of mycoheterotrophy.</title>
        <authorList>
            <person name="Li M.H."/>
            <person name="Liu K.W."/>
            <person name="Li Z."/>
            <person name="Lu H.C."/>
            <person name="Ye Q.L."/>
            <person name="Zhang D."/>
            <person name="Wang J.Y."/>
            <person name="Li Y.F."/>
            <person name="Zhong Z.M."/>
            <person name="Liu X."/>
            <person name="Yu X."/>
            <person name="Liu D.K."/>
            <person name="Tu X.D."/>
            <person name="Liu B."/>
            <person name="Hao Y."/>
            <person name="Liao X.Y."/>
            <person name="Jiang Y.T."/>
            <person name="Sun W.H."/>
            <person name="Chen J."/>
            <person name="Chen Y.Q."/>
            <person name="Ai Y."/>
            <person name="Zhai J.W."/>
            <person name="Wu S.S."/>
            <person name="Zhou Z."/>
            <person name="Hsiao Y.Y."/>
            <person name="Wu W.L."/>
            <person name="Chen Y.Y."/>
            <person name="Lin Y.F."/>
            <person name="Hsu J.L."/>
            <person name="Li C.Y."/>
            <person name="Wang Z.W."/>
            <person name="Zhao X."/>
            <person name="Zhong W.Y."/>
            <person name="Ma X.K."/>
            <person name="Ma L."/>
            <person name="Huang J."/>
            <person name="Chen G.Z."/>
            <person name="Huang M.Z."/>
            <person name="Huang L."/>
            <person name="Peng D.H."/>
            <person name="Luo Y.B."/>
            <person name="Zou S.Q."/>
            <person name="Chen S.P."/>
            <person name="Lan S."/>
            <person name="Tsai W.C."/>
            <person name="Van de Peer Y."/>
            <person name="Liu Z.J."/>
        </authorList>
    </citation>
    <scope>NUCLEOTIDE SEQUENCE [LARGE SCALE GENOMIC DNA]</scope>
    <source>
        <strain evidence="2">Lor287</strain>
    </source>
</reference>
<proteinExistence type="predicted"/>
<feature type="compositionally biased region" description="Basic and acidic residues" evidence="1">
    <location>
        <begin position="1"/>
        <end position="11"/>
    </location>
</feature>
<dbReference type="EMBL" id="JBBWWQ010000004">
    <property type="protein sequence ID" value="KAK8948883.1"/>
    <property type="molecule type" value="Genomic_DNA"/>
</dbReference>
<keyword evidence="3" id="KW-1185">Reference proteome</keyword>
<feature type="region of interest" description="Disordered" evidence="1">
    <location>
        <begin position="1"/>
        <end position="74"/>
    </location>
</feature>
<dbReference type="AlphaFoldDB" id="A0AAP0BT71"/>
<evidence type="ECO:0000313" key="3">
    <source>
        <dbReference type="Proteomes" id="UP001418222"/>
    </source>
</evidence>
<feature type="region of interest" description="Disordered" evidence="1">
    <location>
        <begin position="96"/>
        <end position="117"/>
    </location>
</feature>
<dbReference type="Proteomes" id="UP001418222">
    <property type="component" value="Unassembled WGS sequence"/>
</dbReference>
<protein>
    <submittedName>
        <fullName evidence="2">Uncharacterized protein</fullName>
    </submittedName>
</protein>
<comment type="caution">
    <text evidence="2">The sequence shown here is derived from an EMBL/GenBank/DDBJ whole genome shotgun (WGS) entry which is preliminary data.</text>
</comment>
<evidence type="ECO:0000256" key="1">
    <source>
        <dbReference type="SAM" id="MobiDB-lite"/>
    </source>
</evidence>
<feature type="compositionally biased region" description="Basic and acidic residues" evidence="1">
    <location>
        <begin position="103"/>
        <end position="117"/>
    </location>
</feature>
<accession>A0AAP0BT71</accession>